<dbReference type="GO" id="GO:0000981">
    <property type="term" value="F:DNA-binding transcription factor activity, RNA polymerase II-specific"/>
    <property type="evidence" value="ECO:0007669"/>
    <property type="project" value="TreeGrafter"/>
</dbReference>
<dbReference type="PROSITE" id="PS50217">
    <property type="entry name" value="BZIP"/>
    <property type="match status" value="1"/>
</dbReference>
<accession>D8LZM3</accession>
<evidence type="ECO:0000256" key="2">
    <source>
        <dbReference type="ARBA" id="ARBA00023015"/>
    </source>
</evidence>
<dbReference type="PANTHER" id="PTHR46164:SF3">
    <property type="entry name" value="ATF6, ISOFORM C"/>
    <property type="match status" value="1"/>
</dbReference>
<dbReference type="OrthoDB" id="204285at2759"/>
<feature type="domain" description="BZIP" evidence="7">
    <location>
        <begin position="149"/>
        <end position="212"/>
    </location>
</feature>
<name>D8LZM3_BLAHO</name>
<dbReference type="GO" id="GO:0005634">
    <property type="term" value="C:nucleus"/>
    <property type="evidence" value="ECO:0007669"/>
    <property type="project" value="TreeGrafter"/>
</dbReference>
<dbReference type="GO" id="GO:0030968">
    <property type="term" value="P:endoplasmic reticulum unfolded protein response"/>
    <property type="evidence" value="ECO:0007669"/>
    <property type="project" value="TreeGrafter"/>
</dbReference>
<feature type="region of interest" description="Disordered" evidence="6">
    <location>
        <begin position="121"/>
        <end position="169"/>
    </location>
</feature>
<dbReference type="InterPro" id="IPR046347">
    <property type="entry name" value="bZIP_sf"/>
</dbReference>
<dbReference type="RefSeq" id="XP_012895310.1">
    <property type="nucleotide sequence ID" value="XM_013039856.1"/>
</dbReference>
<feature type="compositionally biased region" description="Polar residues" evidence="6">
    <location>
        <begin position="80"/>
        <end position="102"/>
    </location>
</feature>
<keyword evidence="4" id="KW-0804">Transcription</keyword>
<organism evidence="8">
    <name type="scientific">Blastocystis hominis</name>
    <dbReference type="NCBI Taxonomy" id="12968"/>
    <lineage>
        <taxon>Eukaryota</taxon>
        <taxon>Sar</taxon>
        <taxon>Stramenopiles</taxon>
        <taxon>Bigyra</taxon>
        <taxon>Opalozoa</taxon>
        <taxon>Opalinata</taxon>
        <taxon>Blastocystidae</taxon>
        <taxon>Blastocystis</taxon>
    </lineage>
</organism>
<keyword evidence="3" id="KW-0238">DNA-binding</keyword>
<dbReference type="EMBL" id="FN668641">
    <property type="protein sequence ID" value="CBK21262.2"/>
    <property type="molecule type" value="Genomic_DNA"/>
</dbReference>
<evidence type="ECO:0000313" key="9">
    <source>
        <dbReference type="Proteomes" id="UP000008312"/>
    </source>
</evidence>
<dbReference type="GeneID" id="24918702"/>
<reference evidence="8" key="1">
    <citation type="submission" date="2010-02" db="EMBL/GenBank/DDBJ databases">
        <title>Sequencing and annotation of the Blastocystis hominis genome.</title>
        <authorList>
            <person name="Wincker P."/>
        </authorList>
    </citation>
    <scope>NUCLEOTIDE SEQUENCE</scope>
    <source>
        <strain evidence="8">Singapore isolate B</strain>
    </source>
</reference>
<comment type="subcellular location">
    <subcellularLocation>
        <location evidence="1">Membrane</location>
        <topology evidence="1">Single-pass membrane protein</topology>
    </subcellularLocation>
</comment>
<feature type="region of interest" description="Disordered" evidence="6">
    <location>
        <begin position="78"/>
        <end position="102"/>
    </location>
</feature>
<gene>
    <name evidence="8" type="ORF">GSBLH_T00001448001</name>
</gene>
<dbReference type="GO" id="GO:0016020">
    <property type="term" value="C:membrane"/>
    <property type="evidence" value="ECO:0007669"/>
    <property type="project" value="UniProtKB-SubCell"/>
</dbReference>
<dbReference type="AlphaFoldDB" id="D8LZM3"/>
<dbReference type="InParanoid" id="D8LZM3"/>
<feature type="region of interest" description="Disordered" evidence="6">
    <location>
        <begin position="1"/>
        <end position="36"/>
    </location>
</feature>
<dbReference type="SMART" id="SM00338">
    <property type="entry name" value="BRLZ"/>
    <property type="match status" value="1"/>
</dbReference>
<sequence>MMATELVPQTSNLDSTFPVDSGKPEEDTLPFPANPEFDAIGFNSGSPFFPPNLLPPSPFVGSKSPFRKDSLDLMALPSPVLNSSTKPETLSEGSISMSGAPSFFDTSSAGQSDIFSNLPSLEPIHPLKREPDYSVTSTPVDEEYEDEASAKRQRRLAKNREIAKNCRRRKKERKAAIQEEILQLREENGKLRQQLENMSSQMFQSKQSEEEHAAFLQRLKQGIEAHDEASILREIKEYYRLWSEYGQERSAACQLYLEQLKMLLLPTQVGRERRRRG</sequence>
<dbReference type="SUPFAM" id="SSF57959">
    <property type="entry name" value="Leucine zipper domain"/>
    <property type="match status" value="1"/>
</dbReference>
<evidence type="ECO:0000256" key="6">
    <source>
        <dbReference type="SAM" id="MobiDB-lite"/>
    </source>
</evidence>
<proteinExistence type="predicted"/>
<dbReference type="Proteomes" id="UP000008312">
    <property type="component" value="Unassembled WGS sequence"/>
</dbReference>
<dbReference type="PANTHER" id="PTHR46164">
    <property type="entry name" value="ATF6, ISOFORM C"/>
    <property type="match status" value="1"/>
</dbReference>
<keyword evidence="9" id="KW-1185">Reference proteome</keyword>
<evidence type="ECO:0000256" key="1">
    <source>
        <dbReference type="ARBA" id="ARBA00004167"/>
    </source>
</evidence>
<dbReference type="GO" id="GO:0000978">
    <property type="term" value="F:RNA polymerase II cis-regulatory region sequence-specific DNA binding"/>
    <property type="evidence" value="ECO:0007669"/>
    <property type="project" value="TreeGrafter"/>
</dbReference>
<keyword evidence="2" id="KW-0805">Transcription regulation</keyword>
<evidence type="ECO:0000313" key="8">
    <source>
        <dbReference type="EMBL" id="CBK21262.2"/>
    </source>
</evidence>
<dbReference type="PRINTS" id="PR00041">
    <property type="entry name" value="LEUZIPPRCREB"/>
</dbReference>
<dbReference type="Gene3D" id="1.20.5.170">
    <property type="match status" value="1"/>
</dbReference>
<protein>
    <recommendedName>
        <fullName evidence="7">BZIP domain-containing protein</fullName>
    </recommendedName>
</protein>
<dbReference type="InterPro" id="IPR004827">
    <property type="entry name" value="bZIP"/>
</dbReference>
<dbReference type="InterPro" id="IPR051882">
    <property type="entry name" value="ATF_bZIP_TF"/>
</dbReference>
<keyword evidence="5" id="KW-0539">Nucleus</keyword>
<evidence type="ECO:0000256" key="4">
    <source>
        <dbReference type="ARBA" id="ARBA00023163"/>
    </source>
</evidence>
<dbReference type="Pfam" id="PF00170">
    <property type="entry name" value="bZIP_1"/>
    <property type="match status" value="1"/>
</dbReference>
<evidence type="ECO:0000256" key="3">
    <source>
        <dbReference type="ARBA" id="ARBA00023125"/>
    </source>
</evidence>
<evidence type="ECO:0000256" key="5">
    <source>
        <dbReference type="ARBA" id="ARBA00023242"/>
    </source>
</evidence>
<evidence type="ECO:0000259" key="7">
    <source>
        <dbReference type="PROSITE" id="PS50217"/>
    </source>
</evidence>